<dbReference type="GO" id="GO:0004725">
    <property type="term" value="F:protein tyrosine phosphatase activity"/>
    <property type="evidence" value="ECO:0007669"/>
    <property type="project" value="UniProtKB-EC"/>
</dbReference>
<name>A0ABQ9YBZ6_9EUKA</name>
<evidence type="ECO:0000259" key="8">
    <source>
        <dbReference type="PROSITE" id="PS50206"/>
    </source>
</evidence>
<comment type="caution">
    <text evidence="9">The sequence shown here is derived from an EMBL/GenBank/DDBJ whole genome shotgun (WGS) entry which is preliminary data.</text>
</comment>
<protein>
    <recommendedName>
        <fullName evidence="2">protein-tyrosine-phosphatase</fullName>
        <ecNumber evidence="2">3.1.3.48</ecNumber>
    </recommendedName>
</protein>
<keyword evidence="6" id="KW-0131">Cell cycle</keyword>
<keyword evidence="4 9" id="KW-0378">Hydrolase</keyword>
<keyword evidence="5" id="KW-0904">Protein phosphatase</keyword>
<accession>A0ABQ9YBZ6</accession>
<feature type="region of interest" description="Disordered" evidence="7">
    <location>
        <begin position="291"/>
        <end position="364"/>
    </location>
</feature>
<dbReference type="Proteomes" id="UP001281761">
    <property type="component" value="Unassembled WGS sequence"/>
</dbReference>
<organism evidence="9 10">
    <name type="scientific">Blattamonas nauphoetae</name>
    <dbReference type="NCBI Taxonomy" id="2049346"/>
    <lineage>
        <taxon>Eukaryota</taxon>
        <taxon>Metamonada</taxon>
        <taxon>Preaxostyla</taxon>
        <taxon>Oxymonadida</taxon>
        <taxon>Blattamonas</taxon>
    </lineage>
</organism>
<reference evidence="9 10" key="1">
    <citation type="journal article" date="2022" name="bioRxiv">
        <title>Genomics of Preaxostyla Flagellates Illuminates Evolutionary Transitions and the Path Towards Mitochondrial Loss.</title>
        <authorList>
            <person name="Novak L.V.F."/>
            <person name="Treitli S.C."/>
            <person name="Pyrih J."/>
            <person name="Halakuc P."/>
            <person name="Pipaliya S.V."/>
            <person name="Vacek V."/>
            <person name="Brzon O."/>
            <person name="Soukal P."/>
            <person name="Eme L."/>
            <person name="Dacks J.B."/>
            <person name="Karnkowska A."/>
            <person name="Elias M."/>
            <person name="Hampl V."/>
        </authorList>
    </citation>
    <scope>NUCLEOTIDE SEQUENCE [LARGE SCALE GENOMIC DNA]</scope>
    <source>
        <strain evidence="9">NAU3</strain>
        <tissue evidence="9">Gut</tissue>
    </source>
</reference>
<dbReference type="EMBL" id="JARBJD010000017">
    <property type="protein sequence ID" value="KAK2961259.1"/>
    <property type="molecule type" value="Genomic_DNA"/>
</dbReference>
<evidence type="ECO:0000256" key="3">
    <source>
        <dbReference type="ARBA" id="ARBA00022618"/>
    </source>
</evidence>
<feature type="compositionally biased region" description="Polar residues" evidence="7">
    <location>
        <begin position="291"/>
        <end position="302"/>
    </location>
</feature>
<dbReference type="Pfam" id="PF00581">
    <property type="entry name" value="Rhodanese"/>
    <property type="match status" value="1"/>
</dbReference>
<dbReference type="PROSITE" id="PS50206">
    <property type="entry name" value="RHODANESE_3"/>
    <property type="match status" value="1"/>
</dbReference>
<evidence type="ECO:0000256" key="2">
    <source>
        <dbReference type="ARBA" id="ARBA00013064"/>
    </source>
</evidence>
<feature type="region of interest" description="Disordered" evidence="7">
    <location>
        <begin position="1"/>
        <end position="30"/>
    </location>
</feature>
<dbReference type="SMART" id="SM00450">
    <property type="entry name" value="RHOD"/>
    <property type="match status" value="1"/>
</dbReference>
<dbReference type="InterPro" id="IPR036873">
    <property type="entry name" value="Rhodanese-like_dom_sf"/>
</dbReference>
<evidence type="ECO:0000256" key="4">
    <source>
        <dbReference type="ARBA" id="ARBA00022801"/>
    </source>
</evidence>
<gene>
    <name evidence="9" type="ORF">BLNAU_3705</name>
</gene>
<feature type="compositionally biased region" description="Basic and acidic residues" evidence="7">
    <location>
        <begin position="334"/>
        <end position="345"/>
    </location>
</feature>
<proteinExistence type="inferred from homology"/>
<evidence type="ECO:0000256" key="6">
    <source>
        <dbReference type="ARBA" id="ARBA00023306"/>
    </source>
</evidence>
<evidence type="ECO:0000313" key="10">
    <source>
        <dbReference type="Proteomes" id="UP001281761"/>
    </source>
</evidence>
<dbReference type="EC" id="3.1.3.48" evidence="2"/>
<evidence type="ECO:0000256" key="7">
    <source>
        <dbReference type="SAM" id="MobiDB-lite"/>
    </source>
</evidence>
<dbReference type="PRINTS" id="PR00716">
    <property type="entry name" value="MPIPHPHTASE"/>
</dbReference>
<dbReference type="InterPro" id="IPR001763">
    <property type="entry name" value="Rhodanese-like_dom"/>
</dbReference>
<evidence type="ECO:0000313" key="9">
    <source>
        <dbReference type="EMBL" id="KAK2961259.1"/>
    </source>
</evidence>
<keyword evidence="10" id="KW-1185">Reference proteome</keyword>
<dbReference type="SUPFAM" id="SSF52821">
    <property type="entry name" value="Rhodanese/Cell cycle control phosphatase"/>
    <property type="match status" value="1"/>
</dbReference>
<evidence type="ECO:0000256" key="5">
    <source>
        <dbReference type="ARBA" id="ARBA00022912"/>
    </source>
</evidence>
<keyword evidence="3" id="KW-0132">Cell division</keyword>
<dbReference type="PANTHER" id="PTHR10828">
    <property type="entry name" value="M-PHASE INDUCER PHOSPHATASE DUAL SPECIFICITY PHOSPHATASE CDC25"/>
    <property type="match status" value="1"/>
</dbReference>
<feature type="domain" description="Rhodanese" evidence="8">
    <location>
        <begin position="108"/>
        <end position="212"/>
    </location>
</feature>
<dbReference type="Gene3D" id="3.40.250.10">
    <property type="entry name" value="Rhodanese-like domain"/>
    <property type="match status" value="1"/>
</dbReference>
<dbReference type="PANTHER" id="PTHR10828:SF17">
    <property type="entry name" value="PROTEIN-TYROSINE-PHOSPHATASE"/>
    <property type="match status" value="1"/>
</dbReference>
<feature type="compositionally biased region" description="Polar residues" evidence="7">
    <location>
        <begin position="312"/>
        <end position="321"/>
    </location>
</feature>
<sequence>MNSFNTNAPHLQNRTHFNSQVSSAHSSRTPNVLAASSDGVFGHRLMHKTHSTAQSQTTQFLSFPSQHPLNDPKPTDEANLDDDSIETITIWTLANWFAAMSDPNESDKPNPFHIVDCRYAFEFNGGHINGAINISEYPKVLQFFDSLKKLEGPKPTIIFTCEFTTHRAPDLCRAFRNYDHQQNEYPLLTLPKVMLLEGGYNSFFETFHKDLPSLFDRDPPGYVAMLDPRFTAEYAQATKQRKEEKRSFHGLRLSQTSNDDSFLKTSTDINSRLTVDSLSNRTNQLRITVPDSSSLMRQSTALDSPEGGSDSEAGSTPSSPLKMNVNRRRPRTHGGIDRKAREQKQDIVPFPHQFPNDDDDDDGY</sequence>
<evidence type="ECO:0000256" key="1">
    <source>
        <dbReference type="ARBA" id="ARBA00011065"/>
    </source>
</evidence>
<dbReference type="InterPro" id="IPR000751">
    <property type="entry name" value="MPI_Phosphatase"/>
</dbReference>
<comment type="similarity">
    <text evidence="1">Belongs to the MPI phosphatase family.</text>
</comment>